<sequence>MNKDNMDNIKDMFHKADKLFQNKNYSEAKDIYLSILDISKDKYDNIKCFAQIAECSLHKKDFDNTLLYYNKSFDLEAIPDNILRLINICFTLKHFDLTIHYIKLLIETIKKLEHQYNNSSVFLPYYEEAVSFLRILSDNLGNNEAKDYLEKIEKQI</sequence>
<accession>A0ABT8YZC7</accession>
<evidence type="ECO:0000313" key="1">
    <source>
        <dbReference type="EMBL" id="MDO7020941.1"/>
    </source>
</evidence>
<name>A0ABT8YZC7_9SPIR</name>
<dbReference type="SUPFAM" id="SSF48452">
    <property type="entry name" value="TPR-like"/>
    <property type="match status" value="1"/>
</dbReference>
<dbReference type="InterPro" id="IPR011990">
    <property type="entry name" value="TPR-like_helical_dom_sf"/>
</dbReference>
<dbReference type="Gene3D" id="1.25.40.10">
    <property type="entry name" value="Tetratricopeptide repeat domain"/>
    <property type="match status" value="1"/>
</dbReference>
<evidence type="ECO:0008006" key="3">
    <source>
        <dbReference type="Google" id="ProtNLM"/>
    </source>
</evidence>
<organism evidence="1 2">
    <name type="scientific">Brachyspira innocens</name>
    <dbReference type="NCBI Taxonomy" id="13264"/>
    <lineage>
        <taxon>Bacteria</taxon>
        <taxon>Pseudomonadati</taxon>
        <taxon>Spirochaetota</taxon>
        <taxon>Spirochaetia</taxon>
        <taxon>Brachyspirales</taxon>
        <taxon>Brachyspiraceae</taxon>
        <taxon>Brachyspira</taxon>
    </lineage>
</organism>
<keyword evidence="2" id="KW-1185">Reference proteome</keyword>
<protein>
    <recommendedName>
        <fullName evidence="3">TPR domain-containing protein</fullName>
    </recommendedName>
</protein>
<reference evidence="1" key="1">
    <citation type="submission" date="2023-07" db="EMBL/GenBank/DDBJ databases">
        <title>Mucosal microbiota of week-old chicken and adult hens.</title>
        <authorList>
            <person name="Volf J."/>
            <person name="Karasova D."/>
            <person name="Crhanova M."/>
            <person name="Faldynova M."/>
            <person name="Prikrylova H."/>
            <person name="Zeman M."/>
            <person name="Babak V."/>
            <person name="Rajova J."/>
            <person name="Rychlik I."/>
        </authorList>
    </citation>
    <scope>NUCLEOTIDE SEQUENCE</scope>
    <source>
        <strain evidence="1">ET902</strain>
    </source>
</reference>
<gene>
    <name evidence="1" type="ORF">Q5M86_09160</name>
</gene>
<dbReference type="RefSeq" id="WP_020005165.1">
    <property type="nucleotide sequence ID" value="NZ_JAUPBL010000043.1"/>
</dbReference>
<comment type="caution">
    <text evidence="1">The sequence shown here is derived from an EMBL/GenBank/DDBJ whole genome shotgun (WGS) entry which is preliminary data.</text>
</comment>
<proteinExistence type="predicted"/>
<dbReference type="EMBL" id="JAUPBM010000119">
    <property type="protein sequence ID" value="MDO7020941.1"/>
    <property type="molecule type" value="Genomic_DNA"/>
</dbReference>
<dbReference type="Proteomes" id="UP001175147">
    <property type="component" value="Unassembled WGS sequence"/>
</dbReference>
<evidence type="ECO:0000313" key="2">
    <source>
        <dbReference type="Proteomes" id="UP001175147"/>
    </source>
</evidence>